<gene>
    <name evidence="1" type="ORF">SAMN04488018_10579</name>
</gene>
<proteinExistence type="predicted"/>
<evidence type="ECO:0008006" key="3">
    <source>
        <dbReference type="Google" id="ProtNLM"/>
    </source>
</evidence>
<evidence type="ECO:0000313" key="2">
    <source>
        <dbReference type="Proteomes" id="UP000183077"/>
    </source>
</evidence>
<name>A0A1H6U1W7_9FLAO</name>
<accession>A0A1H6U1W7</accession>
<protein>
    <recommendedName>
        <fullName evidence="3">DUF4476 domain-containing protein</fullName>
    </recommendedName>
</protein>
<dbReference type="AlphaFoldDB" id="A0A1H6U1W7"/>
<dbReference type="Proteomes" id="UP000183077">
    <property type="component" value="Unassembled WGS sequence"/>
</dbReference>
<evidence type="ECO:0000313" key="1">
    <source>
        <dbReference type="EMBL" id="SEI81942.1"/>
    </source>
</evidence>
<sequence length="300" mass="34557">MMNYKISALLITLLCLWSTIIFGQKKTYKANYVIDIPIENQVASISQYEYLTNILKENYTGGNLFSNQSPYVLIPSIKIISEQVAGEVQIVKVIKIEIGLVTQGKNDNFTFKRFKQSYIITAENRSIAIDKALDRVNNEQKLATFFEQSNQKILEFYESNCSNVLNTVKVNIERKEYLKAFDFLRYVPEPTTCFQESEKLITKIYADSKEESCRILVQKALSEEAQRNYTKALYYLQFIDTGTTCYSSATSLVNKISERIDASVLRDFEMEKLKFSKLTDLQKIEIIAREANSIDLTIND</sequence>
<dbReference type="EMBL" id="FNYS01000005">
    <property type="protein sequence ID" value="SEI81942.1"/>
    <property type="molecule type" value="Genomic_DNA"/>
</dbReference>
<dbReference type="GeneID" id="82256684"/>
<organism evidence="1 2">
    <name type="scientific">Myroides marinus</name>
    <dbReference type="NCBI Taxonomy" id="703342"/>
    <lineage>
        <taxon>Bacteria</taxon>
        <taxon>Pseudomonadati</taxon>
        <taxon>Bacteroidota</taxon>
        <taxon>Flavobacteriia</taxon>
        <taxon>Flavobacteriales</taxon>
        <taxon>Flavobacteriaceae</taxon>
        <taxon>Myroides</taxon>
    </lineage>
</organism>
<reference evidence="1 2" key="1">
    <citation type="submission" date="2016-10" db="EMBL/GenBank/DDBJ databases">
        <authorList>
            <person name="de Groot N.N."/>
        </authorList>
    </citation>
    <scope>NUCLEOTIDE SEQUENCE [LARGE SCALE GENOMIC DNA]</scope>
    <source>
        <strain evidence="1 2">DSM 23048</strain>
    </source>
</reference>
<dbReference type="RefSeq" id="WP_074745424.1">
    <property type="nucleotide sequence ID" value="NZ_FNYS01000005.1"/>
</dbReference>